<sequence length="125" mass="12581">MYKSCLALLALLTSANAICNPGEIGVGSSQLCSIGNPTGGGSCGAVTAEIFSDSCDALDTSEDSDFCTASYTDGSTVACDDDHNVTGATVGRTEYGSCRAVSGTEADCSVAAYGYYFASFCCVPA</sequence>
<protein>
    <submittedName>
        <fullName evidence="2">Uncharacterized protein</fullName>
    </submittedName>
</protein>
<keyword evidence="3" id="KW-1185">Reference proteome</keyword>
<evidence type="ECO:0000256" key="1">
    <source>
        <dbReference type="SAM" id="SignalP"/>
    </source>
</evidence>
<accession>A0AAV9PF33</accession>
<organism evidence="2 3">
    <name type="scientific">Saxophila tyrrhenica</name>
    <dbReference type="NCBI Taxonomy" id="1690608"/>
    <lineage>
        <taxon>Eukaryota</taxon>
        <taxon>Fungi</taxon>
        <taxon>Dikarya</taxon>
        <taxon>Ascomycota</taxon>
        <taxon>Pezizomycotina</taxon>
        <taxon>Dothideomycetes</taxon>
        <taxon>Dothideomycetidae</taxon>
        <taxon>Mycosphaerellales</taxon>
        <taxon>Extremaceae</taxon>
        <taxon>Saxophila</taxon>
    </lineage>
</organism>
<proteinExistence type="predicted"/>
<feature type="chain" id="PRO_5043362057" evidence="1">
    <location>
        <begin position="18"/>
        <end position="125"/>
    </location>
</feature>
<keyword evidence="1" id="KW-0732">Signal</keyword>
<feature type="signal peptide" evidence="1">
    <location>
        <begin position="1"/>
        <end position="17"/>
    </location>
</feature>
<evidence type="ECO:0000313" key="3">
    <source>
        <dbReference type="Proteomes" id="UP001337655"/>
    </source>
</evidence>
<evidence type="ECO:0000313" key="2">
    <source>
        <dbReference type="EMBL" id="KAK5172335.1"/>
    </source>
</evidence>
<dbReference type="RefSeq" id="XP_064661179.1">
    <property type="nucleotide sequence ID" value="XM_064801228.1"/>
</dbReference>
<gene>
    <name evidence="2" type="ORF">LTR77_003973</name>
</gene>
<dbReference type="Proteomes" id="UP001337655">
    <property type="component" value="Unassembled WGS sequence"/>
</dbReference>
<reference evidence="2 3" key="1">
    <citation type="submission" date="2023-08" db="EMBL/GenBank/DDBJ databases">
        <title>Black Yeasts Isolated from many extreme environments.</title>
        <authorList>
            <person name="Coleine C."/>
            <person name="Stajich J.E."/>
            <person name="Selbmann L."/>
        </authorList>
    </citation>
    <scope>NUCLEOTIDE SEQUENCE [LARGE SCALE GENOMIC DNA]</scope>
    <source>
        <strain evidence="2 3">CCFEE 5935</strain>
    </source>
</reference>
<dbReference type="EMBL" id="JAVRRT010000005">
    <property type="protein sequence ID" value="KAK5172335.1"/>
    <property type="molecule type" value="Genomic_DNA"/>
</dbReference>
<comment type="caution">
    <text evidence="2">The sequence shown here is derived from an EMBL/GenBank/DDBJ whole genome shotgun (WGS) entry which is preliminary data.</text>
</comment>
<name>A0AAV9PF33_9PEZI</name>
<dbReference type="AlphaFoldDB" id="A0AAV9PF33"/>
<dbReference type="GeneID" id="89925319"/>